<proteinExistence type="predicted"/>
<reference evidence="1 2" key="1">
    <citation type="submission" date="2020-08" db="EMBL/GenBank/DDBJ databases">
        <title>Whole genome shotgun sequence of Actinoplanes ianthinogenes NBRC 13996.</title>
        <authorList>
            <person name="Komaki H."/>
            <person name="Tamura T."/>
        </authorList>
    </citation>
    <scope>NUCLEOTIDE SEQUENCE [LARGE SCALE GENOMIC DNA]</scope>
    <source>
        <strain evidence="1 2">NBRC 13996</strain>
    </source>
</reference>
<dbReference type="Proteomes" id="UP000676967">
    <property type="component" value="Chromosome"/>
</dbReference>
<protein>
    <submittedName>
        <fullName evidence="1">Uncharacterized protein</fullName>
    </submittedName>
</protein>
<name>A0ABM7M4X7_9ACTN</name>
<organism evidence="1 2">
    <name type="scientific">Actinoplanes ianthinogenes</name>
    <dbReference type="NCBI Taxonomy" id="122358"/>
    <lineage>
        <taxon>Bacteria</taxon>
        <taxon>Bacillati</taxon>
        <taxon>Actinomycetota</taxon>
        <taxon>Actinomycetes</taxon>
        <taxon>Micromonosporales</taxon>
        <taxon>Micromonosporaceae</taxon>
        <taxon>Actinoplanes</taxon>
    </lineage>
</organism>
<accession>A0ABM7M4X7</accession>
<dbReference type="EMBL" id="AP023356">
    <property type="protein sequence ID" value="BCJ46708.1"/>
    <property type="molecule type" value="Genomic_DNA"/>
</dbReference>
<evidence type="ECO:0000313" key="1">
    <source>
        <dbReference type="EMBL" id="BCJ46708.1"/>
    </source>
</evidence>
<gene>
    <name evidence="1" type="ORF">Aiant_73650</name>
</gene>
<keyword evidence="2" id="KW-1185">Reference proteome</keyword>
<evidence type="ECO:0000313" key="2">
    <source>
        <dbReference type="Proteomes" id="UP000676967"/>
    </source>
</evidence>
<sequence>MLTETLSTLAATTGSAIVGAMATDAWTLARARVTRLFARTDADRAPVVEGQLDDDESLISHAAAIEQDRARAELAPAWRRRFARLLEEHPDAQDEVRAVLAEVAAALPDRQRAWIQTNVTHGGTTFAVQGGTQQISYHDRAGDEGPSR</sequence>
<dbReference type="RefSeq" id="WP_189331709.1">
    <property type="nucleotide sequence ID" value="NZ_AP023356.1"/>
</dbReference>